<comment type="caution">
    <text evidence="3">The sequence shown here is derived from an EMBL/GenBank/DDBJ whole genome shotgun (WGS) entry which is preliminary data.</text>
</comment>
<evidence type="ECO:0000313" key="4">
    <source>
        <dbReference type="Proteomes" id="UP000308181"/>
    </source>
</evidence>
<dbReference type="GO" id="GO:0016787">
    <property type="term" value="F:hydrolase activity"/>
    <property type="evidence" value="ECO:0007669"/>
    <property type="project" value="UniProtKB-KW"/>
</dbReference>
<dbReference type="Proteomes" id="UP000308181">
    <property type="component" value="Unassembled WGS sequence"/>
</dbReference>
<proteinExistence type="predicted"/>
<dbReference type="Gene3D" id="3.40.710.10">
    <property type="entry name" value="DD-peptidase/beta-lactamase superfamily"/>
    <property type="match status" value="1"/>
</dbReference>
<dbReference type="InterPro" id="IPR012338">
    <property type="entry name" value="Beta-lactam/transpept-like"/>
</dbReference>
<dbReference type="AlphaFoldDB" id="A0A4U1BZ66"/>
<gene>
    <name evidence="3" type="ORF">FA046_10535</name>
</gene>
<dbReference type="PANTHER" id="PTHR43283:SF11">
    <property type="entry name" value="BETA-LACTAMASE-RELATED DOMAIN-CONTAINING PROTEIN"/>
    <property type="match status" value="1"/>
</dbReference>
<keyword evidence="1 3" id="KW-0378">Hydrolase</keyword>
<accession>A0A4U1BZ66</accession>
<feature type="domain" description="Beta-lactamase-related" evidence="2">
    <location>
        <begin position="116"/>
        <end position="364"/>
    </location>
</feature>
<sequence>MYPFIKNKIVFGFLLILSFSTVYGQSVYFPDANWQTKKPVEVKMNSKMIDSAVNFALKNEIKLDVDLRLALLKSWNREPGYHIIGPTKDRGKPTGMIIKNGYIVAQWGDVNRVDMTFSATKSYLSTIAGLAIDQRLIKSVDDKVNQYVWDDKFESQHNSKITWRHLLTQSSDWSGNLFEVEDWADRPPREGGIDTWKTRKLNEPGTFFKYNDVRVNLLAYSLLQVWRKPLPQILKDKIMDPIGASTTWRWYGYDNAFVNIDGVMTQSVSGGGHHGGGLFISALDHARFGLLFARNGKWNNQQLISEQWVKSVNQPSAANKSYGFMWWTNHEKQLGNISKDIYYAAGYGGNYIIVDKANDLVMVVRWIDTTKLNEFIALVEGALDNVK</sequence>
<organism evidence="3 4">
    <name type="scientific">Pedobacter cryophilus</name>
    <dbReference type="NCBI Taxonomy" id="2571271"/>
    <lineage>
        <taxon>Bacteria</taxon>
        <taxon>Pseudomonadati</taxon>
        <taxon>Bacteroidota</taxon>
        <taxon>Sphingobacteriia</taxon>
        <taxon>Sphingobacteriales</taxon>
        <taxon>Sphingobacteriaceae</taxon>
        <taxon>Pedobacter</taxon>
    </lineage>
</organism>
<reference evidence="3 4" key="1">
    <citation type="submission" date="2019-04" db="EMBL/GenBank/DDBJ databases">
        <title>Pedobacter sp. AR-3-17 sp. nov., isolated from Arctic soil.</title>
        <authorList>
            <person name="Dahal R.H."/>
            <person name="Kim D.-U."/>
        </authorList>
    </citation>
    <scope>NUCLEOTIDE SEQUENCE [LARGE SCALE GENOMIC DNA]</scope>
    <source>
        <strain evidence="3 4">AR-3-17</strain>
    </source>
</reference>
<name>A0A4U1BZ66_9SPHI</name>
<dbReference type="InterPro" id="IPR050789">
    <property type="entry name" value="Diverse_Enzym_Activities"/>
</dbReference>
<dbReference type="EMBL" id="SWBP01000003">
    <property type="protein sequence ID" value="TKB97788.1"/>
    <property type="molecule type" value="Genomic_DNA"/>
</dbReference>
<dbReference type="PANTHER" id="PTHR43283">
    <property type="entry name" value="BETA-LACTAMASE-RELATED"/>
    <property type="match status" value="1"/>
</dbReference>
<evidence type="ECO:0000259" key="2">
    <source>
        <dbReference type="Pfam" id="PF00144"/>
    </source>
</evidence>
<dbReference type="InterPro" id="IPR001466">
    <property type="entry name" value="Beta-lactam-related"/>
</dbReference>
<evidence type="ECO:0000256" key="1">
    <source>
        <dbReference type="ARBA" id="ARBA00022801"/>
    </source>
</evidence>
<protein>
    <submittedName>
        <fullName evidence="3">Serine hydrolase</fullName>
    </submittedName>
</protein>
<dbReference type="OrthoDB" id="9773047at2"/>
<dbReference type="SUPFAM" id="SSF56601">
    <property type="entry name" value="beta-lactamase/transpeptidase-like"/>
    <property type="match status" value="1"/>
</dbReference>
<dbReference type="RefSeq" id="WP_136826363.1">
    <property type="nucleotide sequence ID" value="NZ_SWBP01000003.1"/>
</dbReference>
<dbReference type="Pfam" id="PF00144">
    <property type="entry name" value="Beta-lactamase"/>
    <property type="match status" value="1"/>
</dbReference>
<evidence type="ECO:0000313" key="3">
    <source>
        <dbReference type="EMBL" id="TKB97788.1"/>
    </source>
</evidence>
<keyword evidence="4" id="KW-1185">Reference proteome</keyword>